<feature type="compositionally biased region" description="Basic and acidic residues" evidence="5">
    <location>
        <begin position="631"/>
        <end position="643"/>
    </location>
</feature>
<feature type="compositionally biased region" description="Polar residues" evidence="5">
    <location>
        <begin position="1291"/>
        <end position="1310"/>
    </location>
</feature>
<comment type="caution">
    <text evidence="7">The sequence shown here is derived from an EMBL/GenBank/DDBJ whole genome shotgun (WGS) entry which is preliminary data.</text>
</comment>
<keyword evidence="2" id="KW-0863">Zinc-finger</keyword>
<feature type="compositionally biased region" description="Low complexity" evidence="5">
    <location>
        <begin position="1193"/>
        <end position="1216"/>
    </location>
</feature>
<dbReference type="PROSITE" id="PS01359">
    <property type="entry name" value="ZF_PHD_1"/>
    <property type="match status" value="1"/>
</dbReference>
<dbReference type="InterPro" id="IPR013083">
    <property type="entry name" value="Znf_RING/FYVE/PHD"/>
</dbReference>
<dbReference type="PRINTS" id="PR01217">
    <property type="entry name" value="PRICHEXTENSN"/>
</dbReference>
<dbReference type="InterPro" id="IPR001965">
    <property type="entry name" value="Znf_PHD"/>
</dbReference>
<dbReference type="EMBL" id="RWJN01000348">
    <property type="protein sequence ID" value="TCD62745.1"/>
    <property type="molecule type" value="Genomic_DNA"/>
</dbReference>
<accession>A0A4R0RBH2</accession>
<feature type="compositionally biased region" description="Basic and acidic residues" evidence="5">
    <location>
        <begin position="585"/>
        <end position="596"/>
    </location>
</feature>
<feature type="compositionally biased region" description="Low complexity" evidence="5">
    <location>
        <begin position="114"/>
        <end position="123"/>
    </location>
</feature>
<organism evidence="7 8">
    <name type="scientific">Steccherinum ochraceum</name>
    <dbReference type="NCBI Taxonomy" id="92696"/>
    <lineage>
        <taxon>Eukaryota</taxon>
        <taxon>Fungi</taxon>
        <taxon>Dikarya</taxon>
        <taxon>Basidiomycota</taxon>
        <taxon>Agaricomycotina</taxon>
        <taxon>Agaricomycetes</taxon>
        <taxon>Polyporales</taxon>
        <taxon>Steccherinaceae</taxon>
        <taxon>Steccherinum</taxon>
    </lineage>
</organism>
<evidence type="ECO:0000256" key="5">
    <source>
        <dbReference type="SAM" id="MobiDB-lite"/>
    </source>
</evidence>
<keyword evidence="8" id="KW-1185">Reference proteome</keyword>
<feature type="compositionally biased region" description="Basic and acidic residues" evidence="5">
    <location>
        <begin position="1247"/>
        <end position="1257"/>
    </location>
</feature>
<evidence type="ECO:0000256" key="2">
    <source>
        <dbReference type="ARBA" id="ARBA00022771"/>
    </source>
</evidence>
<feature type="compositionally biased region" description="Basic and acidic residues" evidence="5">
    <location>
        <begin position="56"/>
        <end position="100"/>
    </location>
</feature>
<feature type="region of interest" description="Disordered" evidence="5">
    <location>
        <begin position="209"/>
        <end position="268"/>
    </location>
</feature>
<dbReference type="SUPFAM" id="SSF82199">
    <property type="entry name" value="SET domain"/>
    <property type="match status" value="1"/>
</dbReference>
<evidence type="ECO:0000256" key="3">
    <source>
        <dbReference type="ARBA" id="ARBA00022833"/>
    </source>
</evidence>
<dbReference type="OrthoDB" id="79252at2759"/>
<evidence type="ECO:0000313" key="8">
    <source>
        <dbReference type="Proteomes" id="UP000292702"/>
    </source>
</evidence>
<dbReference type="GO" id="GO:0034967">
    <property type="term" value="C:Set3 complex"/>
    <property type="evidence" value="ECO:0007669"/>
    <property type="project" value="TreeGrafter"/>
</dbReference>
<feature type="compositionally biased region" description="Polar residues" evidence="5">
    <location>
        <begin position="1096"/>
        <end position="1108"/>
    </location>
</feature>
<feature type="compositionally biased region" description="Low complexity" evidence="5">
    <location>
        <begin position="751"/>
        <end position="767"/>
    </location>
</feature>
<feature type="region of interest" description="Disordered" evidence="5">
    <location>
        <begin position="56"/>
        <end position="128"/>
    </location>
</feature>
<feature type="compositionally biased region" description="Low complexity" evidence="5">
    <location>
        <begin position="209"/>
        <end position="224"/>
    </location>
</feature>
<feature type="region of interest" description="Disordered" evidence="5">
    <location>
        <begin position="803"/>
        <end position="1434"/>
    </location>
</feature>
<dbReference type="GO" id="GO:0006325">
    <property type="term" value="P:chromatin organization"/>
    <property type="evidence" value="ECO:0007669"/>
    <property type="project" value="UniProtKB-KW"/>
</dbReference>
<dbReference type="InterPro" id="IPR019786">
    <property type="entry name" value="Zinc_finger_PHD-type_CS"/>
</dbReference>
<dbReference type="Proteomes" id="UP000292702">
    <property type="component" value="Unassembled WGS sequence"/>
</dbReference>
<dbReference type="InterPro" id="IPR046341">
    <property type="entry name" value="SET_dom_sf"/>
</dbReference>
<feature type="compositionally biased region" description="Low complexity" evidence="5">
    <location>
        <begin position="666"/>
        <end position="679"/>
    </location>
</feature>
<gene>
    <name evidence="7" type="ORF">EIP91_006443</name>
</gene>
<feature type="compositionally biased region" description="Pro residues" evidence="5">
    <location>
        <begin position="1396"/>
        <end position="1407"/>
    </location>
</feature>
<feature type="compositionally biased region" description="Basic and acidic residues" evidence="5">
    <location>
        <begin position="983"/>
        <end position="1049"/>
    </location>
</feature>
<evidence type="ECO:0000256" key="4">
    <source>
        <dbReference type="ARBA" id="ARBA00022853"/>
    </source>
</evidence>
<feature type="compositionally biased region" description="Basic and acidic residues" evidence="5">
    <location>
        <begin position="1067"/>
        <end position="1081"/>
    </location>
</feature>
<keyword evidence="3" id="KW-0862">Zinc</keyword>
<evidence type="ECO:0000313" key="7">
    <source>
        <dbReference type="EMBL" id="TCD62745.1"/>
    </source>
</evidence>
<keyword evidence="1" id="KW-0479">Metal-binding</keyword>
<dbReference type="Gene3D" id="3.30.40.10">
    <property type="entry name" value="Zinc/RING finger domain, C3HC4 (zinc finger)"/>
    <property type="match status" value="1"/>
</dbReference>
<feature type="compositionally biased region" description="Polar residues" evidence="5">
    <location>
        <begin position="546"/>
        <end position="561"/>
    </location>
</feature>
<feature type="compositionally biased region" description="Low complexity" evidence="5">
    <location>
        <begin position="895"/>
        <end position="905"/>
    </location>
</feature>
<feature type="compositionally biased region" description="Pro residues" evidence="5">
    <location>
        <begin position="928"/>
        <end position="949"/>
    </location>
</feature>
<feature type="region of interest" description="Disordered" evidence="5">
    <location>
        <begin position="321"/>
        <end position="352"/>
    </location>
</feature>
<dbReference type="Pfam" id="PF20826">
    <property type="entry name" value="PHD_5"/>
    <property type="match status" value="1"/>
</dbReference>
<sequence length="1434" mass="155247">MKNDTAEAALGLLGLSSHVDLRTLPNSVVPLKRKASVVVFEEPVRERLPSPVVRAKEMEREREKEEKMRGKERENGKARERERSAEDVREKENRVRDHPPGRVGRGKGKDKAKTSTTANNAATTDDDDDLNSPIRCICEIDDDDGLSIACDQCGRWVHAACFGFDSKLTVPENFFCWVCDPRPVDKVKAIKKQRARQKIFALQAQAQAQAQAQTQNDPDGQQQQRKVSPGVERKPRRAIDGSGSSTKRKRRTSVSTQHLVHNAEDEQIDIDEPAAHDYTHIDADIVPQKQTRDMLRRVAHSWRGATALDGDEATSPVVLPPESIPGPSSQTAVKPLPPSTYGNPRLSPHTNPSVRPPAYAVHTTQPIPSDGYIAPFTSTVSPSSQYLSDPLNAYAHLSIPKPFVHLIGPPLDVALDARLTGRETRYVRNGCRPNAILRPLVCPSKSHTPTADQEETLSFAVFALRDLKANEEVVLGWEWDDGSVIHHLPALIDSPHLFAPFRLQQYRNQMTSMLHALSSTFTTCACGSKTRDCALARLAEFVDGTNTSHPHASTTPPSASDLSPPFGPLEKERDNARVDLGPLVGKERGFRTREKVPMSGGMSGVEMVRSGSEGDAGPSNVGHEGLASWKNLKDSKGKARATDEDMDVDLSGTAQASSASPRSERTTSNSPSTSTSNDSIHVPPRLRKGWIRERAQGLRRSASPAPMSVDSDAEETVKTMEKLKEQDTRPQEDKDTLAMPPPPLPPTVVNASPSASPISSPPTSSVPQPAPDHRPPDAPTSPTTSFANLSLLSPAVAGRRSSYFATALNPMPSPDPPAPPAPPAPTPQTEPESQPSIVPEAGLPAPPLPDPGTPPTDAMQVDEPAKEPSPVEESVLGEPFVRRSSPRPLSPPPTISISISPLSISNVQNIPVRDEEPDFSDEVLFPEDPYPTPSPPPPPKEPTPPPPPPPKKRTTLGSYLARKREAQALSPAVAAKPLAGDSADGKESVDAQEVKAVEETKQEAKEVKAEVKEAKDESDVKDVHEHDEVKVAEVQDTKDAEVLETKDAEVAETTDTGVTEVMDTEVPEAKDVEKSDTRDAEDSTSGQKHVNGAQEALQTSEPTVTAISPESPEPMLQEPSEESNKSSNKSIVSPSPSLSPNPSAPAKSVHNHHLSAKSHSPPPPIASSSSSSTPPETIKPSGRIEFRLRYPRSPAAPSLPSSTSSDITTSIAKVPFPFKPKPRPLEGPSEPTRKSSPPAHGPWRFRSTTEERTDRYSNRRYRSPPTESVEDPNKSARDSPFRFPSPAHDLPTQSTASTPSAHELTRQQSQEDGEIFSPPPPKAPPLAPRSFGSHSGTSTPVPRYLRGIPPSPASRSYHPPPSGNSRPTPNAPRALRAVSHSSHPPPPSSSYNSSPPNRPSLGPPPRGPSADRNRDWDRERGRDRVRSNTGGWMR</sequence>
<proteinExistence type="predicted"/>
<feature type="compositionally biased region" description="Low complexity" evidence="5">
    <location>
        <begin position="1166"/>
        <end position="1181"/>
    </location>
</feature>
<feature type="compositionally biased region" description="Pro residues" evidence="5">
    <location>
        <begin position="1317"/>
        <end position="1327"/>
    </location>
</feature>
<keyword evidence="4" id="KW-0156">Chromatin regulator</keyword>
<dbReference type="SUPFAM" id="SSF57903">
    <property type="entry name" value="FYVE/PHD zinc finger"/>
    <property type="match status" value="1"/>
</dbReference>
<feature type="compositionally biased region" description="Pro residues" evidence="5">
    <location>
        <begin position="811"/>
        <end position="828"/>
    </location>
</feature>
<dbReference type="PANTHER" id="PTHR46462:SF3">
    <property type="entry name" value="UPSET, ISOFORM A"/>
    <property type="match status" value="1"/>
</dbReference>
<feature type="compositionally biased region" description="Acidic residues" evidence="5">
    <location>
        <begin position="915"/>
        <end position="925"/>
    </location>
</feature>
<dbReference type="GO" id="GO:0070210">
    <property type="term" value="C:Rpd3L-Expanded complex"/>
    <property type="evidence" value="ECO:0007669"/>
    <property type="project" value="TreeGrafter"/>
</dbReference>
<dbReference type="PANTHER" id="PTHR46462">
    <property type="entry name" value="UPSET, ISOFORM A"/>
    <property type="match status" value="1"/>
</dbReference>
<dbReference type="InterPro" id="IPR011011">
    <property type="entry name" value="Znf_FYVE_PHD"/>
</dbReference>
<dbReference type="SMART" id="SM00249">
    <property type="entry name" value="PHD"/>
    <property type="match status" value="1"/>
</dbReference>
<name>A0A4R0RBH2_9APHY</name>
<feature type="compositionally biased region" description="Pro residues" evidence="5">
    <location>
        <begin position="844"/>
        <end position="854"/>
    </location>
</feature>
<protein>
    <recommendedName>
        <fullName evidence="6">Zinc finger PHD-type domain-containing protein</fullName>
    </recommendedName>
</protein>
<feature type="compositionally biased region" description="Basic and acidic residues" evidence="5">
    <location>
        <begin position="1271"/>
        <end position="1280"/>
    </location>
</feature>
<evidence type="ECO:0000256" key="1">
    <source>
        <dbReference type="ARBA" id="ARBA00022723"/>
    </source>
</evidence>
<dbReference type="STRING" id="92696.A0A4R0RBH2"/>
<dbReference type="GO" id="GO:0008270">
    <property type="term" value="F:zinc ion binding"/>
    <property type="evidence" value="ECO:0007669"/>
    <property type="project" value="UniProtKB-KW"/>
</dbReference>
<feature type="domain" description="Zinc finger PHD-type" evidence="6">
    <location>
        <begin position="135"/>
        <end position="180"/>
    </location>
</feature>
<feature type="region of interest" description="Disordered" evidence="5">
    <location>
        <begin position="546"/>
        <end position="787"/>
    </location>
</feature>
<feature type="compositionally biased region" description="Low complexity" evidence="5">
    <location>
        <begin position="1125"/>
        <end position="1136"/>
    </location>
</feature>
<evidence type="ECO:0000259" key="6">
    <source>
        <dbReference type="SMART" id="SM00249"/>
    </source>
</evidence>
<feature type="compositionally biased region" description="Basic and acidic residues" evidence="5">
    <location>
        <begin position="1409"/>
        <end position="1426"/>
    </location>
</feature>
<feature type="compositionally biased region" description="Basic and acidic residues" evidence="5">
    <location>
        <begin position="715"/>
        <end position="736"/>
    </location>
</feature>
<reference evidence="7 8" key="1">
    <citation type="submission" date="2018-11" db="EMBL/GenBank/DDBJ databases">
        <title>Genome assembly of Steccherinum ochraceum LE-BIN_3174, the white-rot fungus of the Steccherinaceae family (The Residual Polyporoid clade, Polyporales, Basidiomycota).</title>
        <authorList>
            <person name="Fedorova T.V."/>
            <person name="Glazunova O.A."/>
            <person name="Landesman E.O."/>
            <person name="Moiseenko K.V."/>
            <person name="Psurtseva N.V."/>
            <person name="Savinova O.S."/>
            <person name="Shakhova N.V."/>
            <person name="Tyazhelova T.V."/>
            <person name="Vasina D.V."/>
        </authorList>
    </citation>
    <scope>NUCLEOTIDE SEQUENCE [LARGE SCALE GENOMIC DNA]</scope>
    <source>
        <strain evidence="7 8">LE-BIN_3174</strain>
    </source>
</reference>
<dbReference type="Gene3D" id="2.170.270.10">
    <property type="entry name" value="SET domain"/>
    <property type="match status" value="1"/>
</dbReference>
<dbReference type="GO" id="GO:0006355">
    <property type="term" value="P:regulation of DNA-templated transcription"/>
    <property type="evidence" value="ECO:0007669"/>
    <property type="project" value="TreeGrafter"/>
</dbReference>